<sequence length="79" mass="9259">MALFEEVPNMPQMRQEMVKMYPNNSEEQGNFYSMLNGNNNASAPEVSNDEISWDWLWNMDNVHGNFSLLVQQIKSLYKI</sequence>
<protein>
    <submittedName>
        <fullName evidence="1">Uncharacterized protein</fullName>
    </submittedName>
</protein>
<dbReference type="OrthoDB" id="2143914at2759"/>
<evidence type="ECO:0000313" key="1">
    <source>
        <dbReference type="EMBL" id="KAE9617586.1"/>
    </source>
</evidence>
<keyword evidence="2" id="KW-1185">Reference proteome</keyword>
<dbReference type="Proteomes" id="UP000447434">
    <property type="component" value="Chromosome 3"/>
</dbReference>
<organism evidence="1 2">
    <name type="scientific">Lupinus albus</name>
    <name type="common">White lupine</name>
    <name type="synonym">Lupinus termis</name>
    <dbReference type="NCBI Taxonomy" id="3870"/>
    <lineage>
        <taxon>Eukaryota</taxon>
        <taxon>Viridiplantae</taxon>
        <taxon>Streptophyta</taxon>
        <taxon>Embryophyta</taxon>
        <taxon>Tracheophyta</taxon>
        <taxon>Spermatophyta</taxon>
        <taxon>Magnoliopsida</taxon>
        <taxon>eudicotyledons</taxon>
        <taxon>Gunneridae</taxon>
        <taxon>Pentapetalae</taxon>
        <taxon>rosids</taxon>
        <taxon>fabids</taxon>
        <taxon>Fabales</taxon>
        <taxon>Fabaceae</taxon>
        <taxon>Papilionoideae</taxon>
        <taxon>50 kb inversion clade</taxon>
        <taxon>genistoids sensu lato</taxon>
        <taxon>core genistoids</taxon>
        <taxon>Genisteae</taxon>
        <taxon>Lupinus</taxon>
    </lineage>
</organism>
<name>A0A6A4QWH0_LUPAL</name>
<comment type="caution">
    <text evidence="1">The sequence shown here is derived from an EMBL/GenBank/DDBJ whole genome shotgun (WGS) entry which is preliminary data.</text>
</comment>
<accession>A0A6A4QWH0</accession>
<gene>
    <name evidence="1" type="ORF">Lalb_Chr03g0036911</name>
</gene>
<reference evidence="2" key="1">
    <citation type="journal article" date="2020" name="Nat. Commun.">
        <title>Genome sequence of the cluster root forming white lupin.</title>
        <authorList>
            <person name="Hufnagel B."/>
            <person name="Marques A."/>
            <person name="Soriano A."/>
            <person name="Marques L."/>
            <person name="Divol F."/>
            <person name="Doumas P."/>
            <person name="Sallet E."/>
            <person name="Mancinotti D."/>
            <person name="Carrere S."/>
            <person name="Marande W."/>
            <person name="Arribat S."/>
            <person name="Keller J."/>
            <person name="Huneau C."/>
            <person name="Blein T."/>
            <person name="Aime D."/>
            <person name="Laguerre M."/>
            <person name="Taylor J."/>
            <person name="Schubert V."/>
            <person name="Nelson M."/>
            <person name="Geu-Flores F."/>
            <person name="Crespi M."/>
            <person name="Gallardo-Guerrero K."/>
            <person name="Delaux P.-M."/>
            <person name="Salse J."/>
            <person name="Berges H."/>
            <person name="Guyot R."/>
            <person name="Gouzy J."/>
            <person name="Peret B."/>
        </authorList>
    </citation>
    <scope>NUCLEOTIDE SEQUENCE [LARGE SCALE GENOMIC DNA]</scope>
    <source>
        <strain evidence="2">cv. Amiga</strain>
    </source>
</reference>
<dbReference type="AlphaFoldDB" id="A0A6A4QWH0"/>
<dbReference type="EMBL" id="WOCE01000003">
    <property type="protein sequence ID" value="KAE9617586.1"/>
    <property type="molecule type" value="Genomic_DNA"/>
</dbReference>
<proteinExistence type="predicted"/>
<evidence type="ECO:0000313" key="2">
    <source>
        <dbReference type="Proteomes" id="UP000447434"/>
    </source>
</evidence>